<dbReference type="SUPFAM" id="SSF52374">
    <property type="entry name" value="Nucleotidylyl transferase"/>
    <property type="match status" value="1"/>
</dbReference>
<dbReference type="GO" id="GO:0006423">
    <property type="term" value="P:cysteinyl-tRNA aminoacylation"/>
    <property type="evidence" value="ECO:0007669"/>
    <property type="project" value="TreeGrafter"/>
</dbReference>
<keyword evidence="3" id="KW-0067">ATP-binding</keyword>
<dbReference type="GO" id="GO:0005737">
    <property type="term" value="C:cytoplasm"/>
    <property type="evidence" value="ECO:0007669"/>
    <property type="project" value="TreeGrafter"/>
</dbReference>
<dbReference type="GO" id="GO:0004817">
    <property type="term" value="F:cysteine-tRNA ligase activity"/>
    <property type="evidence" value="ECO:0007669"/>
    <property type="project" value="TreeGrafter"/>
</dbReference>
<feature type="domain" description="tRNA synthetases class I catalytic" evidence="4">
    <location>
        <begin position="3"/>
        <end position="85"/>
    </location>
</feature>
<keyword evidence="2" id="KW-0547">Nucleotide-binding</keyword>
<proteinExistence type="predicted"/>
<dbReference type="PANTHER" id="PTHR10890">
    <property type="entry name" value="CYSTEINYL-TRNA SYNTHETASE"/>
    <property type="match status" value="1"/>
</dbReference>
<comment type="caution">
    <text evidence="5">The sequence shown here is derived from an EMBL/GenBank/DDBJ whole genome shotgun (WGS) entry which is preliminary data.</text>
</comment>
<dbReference type="EMBL" id="NCKW01020324">
    <property type="protein sequence ID" value="POM58189.1"/>
    <property type="molecule type" value="Genomic_DNA"/>
</dbReference>
<dbReference type="Pfam" id="PF01406">
    <property type="entry name" value="tRNA-synt_1e"/>
    <property type="match status" value="1"/>
</dbReference>
<protein>
    <submittedName>
        <fullName evidence="5">Cysteine-tRNA ligase</fullName>
    </submittedName>
</protein>
<evidence type="ECO:0000256" key="2">
    <source>
        <dbReference type="ARBA" id="ARBA00022741"/>
    </source>
</evidence>
<organism evidence="5 6">
    <name type="scientific">Phytophthora palmivora</name>
    <dbReference type="NCBI Taxonomy" id="4796"/>
    <lineage>
        <taxon>Eukaryota</taxon>
        <taxon>Sar</taxon>
        <taxon>Stramenopiles</taxon>
        <taxon>Oomycota</taxon>
        <taxon>Peronosporomycetes</taxon>
        <taxon>Peronosporales</taxon>
        <taxon>Peronosporaceae</taxon>
        <taxon>Phytophthora</taxon>
    </lineage>
</organism>
<dbReference type="Proteomes" id="UP000237271">
    <property type="component" value="Unassembled WGS sequence"/>
</dbReference>
<sequence length="93" mass="10597">MGVTDVDDKIINRAKEQSVSFQTLAREQEQQFFQDMTKLYVKLPTAVTRVSEHLPEIVKYVEEIMDKGFAYEAVDGSGVYFNTQQLGDNEGTE</sequence>
<gene>
    <name evidence="5" type="ORF">PHPALM_37198</name>
</gene>
<evidence type="ECO:0000256" key="1">
    <source>
        <dbReference type="ARBA" id="ARBA00022598"/>
    </source>
</evidence>
<evidence type="ECO:0000313" key="5">
    <source>
        <dbReference type="EMBL" id="POM58189.1"/>
    </source>
</evidence>
<dbReference type="InterPro" id="IPR024909">
    <property type="entry name" value="Cys-tRNA/MSH_ligase"/>
</dbReference>
<accession>A0A2P4WY28</accession>
<evidence type="ECO:0000313" key="6">
    <source>
        <dbReference type="Proteomes" id="UP000237271"/>
    </source>
</evidence>
<dbReference type="OrthoDB" id="201589at2759"/>
<dbReference type="AlphaFoldDB" id="A0A2P4WY28"/>
<keyword evidence="1 5" id="KW-0436">Ligase</keyword>
<reference evidence="5 6" key="1">
    <citation type="journal article" date="2017" name="Genome Biol. Evol.">
        <title>Phytophthora megakarya and P. palmivora, closely related causal agents of cacao black pod rot, underwent increases in genome sizes and gene numbers by different mechanisms.</title>
        <authorList>
            <person name="Ali S.S."/>
            <person name="Shao J."/>
            <person name="Lary D.J."/>
            <person name="Kronmiller B."/>
            <person name="Shen D."/>
            <person name="Strem M.D."/>
            <person name="Amoako-Attah I."/>
            <person name="Akrofi A.Y."/>
            <person name="Begoude B.A."/>
            <person name="Ten Hoopen G.M."/>
            <person name="Coulibaly K."/>
            <person name="Kebe B.I."/>
            <person name="Melnick R.L."/>
            <person name="Guiltinan M.J."/>
            <person name="Tyler B.M."/>
            <person name="Meinhardt L.W."/>
            <person name="Bailey B.A."/>
        </authorList>
    </citation>
    <scope>NUCLEOTIDE SEQUENCE [LARGE SCALE GENOMIC DNA]</scope>
    <source>
        <strain evidence="6">sbr112.9</strain>
    </source>
</reference>
<evidence type="ECO:0000256" key="3">
    <source>
        <dbReference type="ARBA" id="ARBA00022840"/>
    </source>
</evidence>
<keyword evidence="6" id="KW-1185">Reference proteome</keyword>
<dbReference type="InterPro" id="IPR032678">
    <property type="entry name" value="tRNA-synt_1_cat_dom"/>
</dbReference>
<name>A0A2P4WY28_9STRA</name>
<dbReference type="GO" id="GO:0005524">
    <property type="term" value="F:ATP binding"/>
    <property type="evidence" value="ECO:0007669"/>
    <property type="project" value="UniProtKB-KW"/>
</dbReference>
<dbReference type="PANTHER" id="PTHR10890:SF3">
    <property type="entry name" value="CYSTEINE--TRNA LIGASE, CYTOPLASMIC"/>
    <property type="match status" value="1"/>
</dbReference>
<dbReference type="Gene3D" id="3.40.50.620">
    <property type="entry name" value="HUPs"/>
    <property type="match status" value="1"/>
</dbReference>
<dbReference type="InterPro" id="IPR014729">
    <property type="entry name" value="Rossmann-like_a/b/a_fold"/>
</dbReference>
<evidence type="ECO:0000259" key="4">
    <source>
        <dbReference type="Pfam" id="PF01406"/>
    </source>
</evidence>